<accession>A0A653K5H4</accession>
<evidence type="ECO:0000256" key="1">
    <source>
        <dbReference type="SAM" id="MobiDB-lite"/>
    </source>
</evidence>
<feature type="signal peptide" evidence="2">
    <location>
        <begin position="1"/>
        <end position="28"/>
    </location>
</feature>
<keyword evidence="4" id="KW-0969">Cilium</keyword>
<dbReference type="Proteomes" id="UP000430404">
    <property type="component" value="Unassembled WGS sequence"/>
</dbReference>
<sequence>MQNKMILQSRLVISFVCLMIASTSVVYANGFYTIIGPDGRPMVVPMRDGKKAVEPNKQKQAIITEKTVQPTIDHSSTVKTIVVPIEQQKVEYAHPVEPPKNLPKAIKTDEGAKPTIEQHKREPMPSSDRMDKGTIKRPIVPIEQSKVIQASTSPLMIEKPSVEKNTTVIEKAPLAQGISSSSNEVVSSTGFSQVDGVDYVNNEYLENQEFNLDGKKRFYTIPDGTGRTETIERKKGVSRSVLDKLLNRSQQSSAPIVLSSTYVRLSSEDLKAAFENDRCFLEDYKKSIKTLTLNKDVGIWPRKPLKEKFEYELLKLDGSIQYMQIDSYSSSNSKPMYYWPLVVFLDEKGCIAEGVSGFKNSTTAATVLQHSALQGVIKVPKDVRYVMMTPLASAVDVSEQELSNQGQIKISVLQ</sequence>
<evidence type="ECO:0000313" key="5">
    <source>
        <dbReference type="Proteomes" id="UP000430404"/>
    </source>
</evidence>
<feature type="domain" description="FilE C-terminal" evidence="3">
    <location>
        <begin position="249"/>
        <end position="414"/>
    </location>
</feature>
<proteinExistence type="predicted"/>
<dbReference type="EMBL" id="CABWKZ010000017">
    <property type="protein sequence ID" value="VXA55887.1"/>
    <property type="molecule type" value="Genomic_DNA"/>
</dbReference>
<reference evidence="4 5" key="1">
    <citation type="submission" date="2019-10" db="EMBL/GenBank/DDBJ databases">
        <authorList>
            <person name="Karimi E."/>
        </authorList>
    </citation>
    <scope>NUCLEOTIDE SEQUENCE [LARGE SCALE GENOMIC DNA]</scope>
    <source>
        <strain evidence="4">Acinetobacter sp. 8BE</strain>
    </source>
</reference>
<feature type="chain" id="PRO_5024798594" evidence="2">
    <location>
        <begin position="29"/>
        <end position="414"/>
    </location>
</feature>
<evidence type="ECO:0000256" key="2">
    <source>
        <dbReference type="SAM" id="SignalP"/>
    </source>
</evidence>
<evidence type="ECO:0000313" key="4">
    <source>
        <dbReference type="EMBL" id="VXA55887.1"/>
    </source>
</evidence>
<name>A0A653K5H4_9GAMM</name>
<dbReference type="Pfam" id="PF22881">
    <property type="entry name" value="FilE_C"/>
    <property type="match status" value="1"/>
</dbReference>
<organism evidence="4 5">
    <name type="scientific">Acinetobacter proteolyticus</name>
    <dbReference type="NCBI Taxonomy" id="1776741"/>
    <lineage>
        <taxon>Bacteria</taxon>
        <taxon>Pseudomonadati</taxon>
        <taxon>Pseudomonadota</taxon>
        <taxon>Gammaproteobacteria</taxon>
        <taxon>Moraxellales</taxon>
        <taxon>Moraxellaceae</taxon>
        <taxon>Acinetobacter</taxon>
    </lineage>
</organism>
<feature type="region of interest" description="Disordered" evidence="1">
    <location>
        <begin position="96"/>
        <end position="133"/>
    </location>
</feature>
<dbReference type="RefSeq" id="WP_159725301.1">
    <property type="nucleotide sequence ID" value="NZ_LR732744.1"/>
</dbReference>
<feature type="compositionally biased region" description="Basic and acidic residues" evidence="1">
    <location>
        <begin position="106"/>
        <end position="133"/>
    </location>
</feature>
<protein>
    <submittedName>
        <fullName evidence="4">Flagellar protein FilE</fullName>
    </submittedName>
</protein>
<keyword evidence="2" id="KW-0732">Signal</keyword>
<dbReference type="NCBIfam" id="NF033645">
    <property type="entry name" value="pilus_FilE"/>
    <property type="match status" value="1"/>
</dbReference>
<keyword evidence="4" id="KW-0282">Flagellum</keyword>
<dbReference type="InterPro" id="IPR055226">
    <property type="entry name" value="FilE_C"/>
</dbReference>
<evidence type="ECO:0000259" key="3">
    <source>
        <dbReference type="Pfam" id="PF22881"/>
    </source>
</evidence>
<dbReference type="AlphaFoldDB" id="A0A653K5H4"/>
<gene>
    <name evidence="4" type="ORF">ACI8B_240206</name>
</gene>
<keyword evidence="4" id="KW-0966">Cell projection</keyword>
<dbReference type="InterPro" id="IPR049782">
    <property type="entry name" value="FilE-like"/>
</dbReference>